<evidence type="ECO:0000256" key="1">
    <source>
        <dbReference type="SAM" id="MobiDB-lite"/>
    </source>
</evidence>
<evidence type="ECO:0000313" key="2">
    <source>
        <dbReference type="EMBL" id="TGO76055.1"/>
    </source>
</evidence>
<feature type="compositionally biased region" description="Low complexity" evidence="1">
    <location>
        <begin position="434"/>
        <end position="454"/>
    </location>
</feature>
<gene>
    <name evidence="2" type="ORF">BELL_0177g00120</name>
</gene>
<organism evidence="2 3">
    <name type="scientific">Botrytis elliptica</name>
    <dbReference type="NCBI Taxonomy" id="278938"/>
    <lineage>
        <taxon>Eukaryota</taxon>
        <taxon>Fungi</taxon>
        <taxon>Dikarya</taxon>
        <taxon>Ascomycota</taxon>
        <taxon>Pezizomycotina</taxon>
        <taxon>Leotiomycetes</taxon>
        <taxon>Helotiales</taxon>
        <taxon>Sclerotiniaceae</taxon>
        <taxon>Botrytis</taxon>
    </lineage>
</organism>
<feature type="compositionally biased region" description="Basic and acidic residues" evidence="1">
    <location>
        <begin position="462"/>
        <end position="474"/>
    </location>
</feature>
<accession>A0A4Z1JR21</accession>
<protein>
    <submittedName>
        <fullName evidence="2">Uncharacterized protein</fullName>
    </submittedName>
</protein>
<feature type="compositionally biased region" description="Basic and acidic residues" evidence="1">
    <location>
        <begin position="156"/>
        <end position="171"/>
    </location>
</feature>
<proteinExistence type="predicted"/>
<dbReference type="EMBL" id="PQXM01000176">
    <property type="protein sequence ID" value="TGO76055.1"/>
    <property type="molecule type" value="Genomic_DNA"/>
</dbReference>
<reference evidence="2 3" key="1">
    <citation type="submission" date="2017-12" db="EMBL/GenBank/DDBJ databases">
        <title>Comparative genomics of Botrytis spp.</title>
        <authorList>
            <person name="Valero-Jimenez C.A."/>
            <person name="Tapia P."/>
            <person name="Veloso J."/>
            <person name="Silva-Moreno E."/>
            <person name="Staats M."/>
            <person name="Valdes J.H."/>
            <person name="Van Kan J.A.L."/>
        </authorList>
    </citation>
    <scope>NUCLEOTIDE SEQUENCE [LARGE SCALE GENOMIC DNA]</scope>
    <source>
        <strain evidence="2 3">Be9601</strain>
    </source>
</reference>
<keyword evidence="3" id="KW-1185">Reference proteome</keyword>
<comment type="caution">
    <text evidence="2">The sequence shown here is derived from an EMBL/GenBank/DDBJ whole genome shotgun (WGS) entry which is preliminary data.</text>
</comment>
<dbReference type="Proteomes" id="UP000297229">
    <property type="component" value="Unassembled WGS sequence"/>
</dbReference>
<name>A0A4Z1JR21_9HELO</name>
<sequence length="474" mass="53880">MSLFDDIWGERQFYDLLKANDDDDETLNLKGESPLVLKKDNIEEDKDTAIIYGEDQPFENMYSSYARARGDQEPEIQSMMPIGTKFEESVGNIQSSTTSLSLVQDPTTDSPGTSSQFYQNHSTFATTSPSSNTISNIERPPAVLERSSSLSTSFLSDKDNRHEHKHREDLSHSMMASRPSSRRREKNSIDIIIEEHNKKHAGKLGVTKANSKPLSPKVIQKKPIKRKGHKYSGSLERFKVECESQHSGSGLSEIYQEYQLNHDETTQTWMFEEADSFQQVGQAQEVPQSADFFQHMDQMGQIPPNSTSFQQMGQGMIAPLTHEVQQFNNHCQSLPLPQRIDTQQPSYSFQQMGHSFSDWGSYPFNYVSALDEPHSPLFPERNLWEPRATDTLSNQSHDQFQMPAVQTQGFDTQQYTTVRNENCTAAFPSSLHEFFGSERGSGQSSESSTSPSFSPCQLQTDYTHRSETMQEWNR</sequence>
<feature type="compositionally biased region" description="Polar residues" evidence="1">
    <location>
        <begin position="97"/>
        <end position="125"/>
    </location>
</feature>
<dbReference type="OrthoDB" id="3548170at2759"/>
<feature type="compositionally biased region" description="Low complexity" evidence="1">
    <location>
        <begin position="126"/>
        <end position="137"/>
    </location>
</feature>
<feature type="region of interest" description="Disordered" evidence="1">
    <location>
        <begin position="434"/>
        <end position="474"/>
    </location>
</feature>
<evidence type="ECO:0000313" key="3">
    <source>
        <dbReference type="Proteomes" id="UP000297229"/>
    </source>
</evidence>
<dbReference type="AlphaFoldDB" id="A0A4Z1JR21"/>
<feature type="compositionally biased region" description="Basic residues" evidence="1">
    <location>
        <begin position="219"/>
        <end position="230"/>
    </location>
</feature>
<feature type="region of interest" description="Disordered" evidence="1">
    <location>
        <begin position="97"/>
        <end position="230"/>
    </location>
</feature>